<dbReference type="InterPro" id="IPR055270">
    <property type="entry name" value="Glyco_tran_10_C"/>
</dbReference>
<comment type="caution">
    <text evidence="5">The sequence shown here is derived from an EMBL/GenBank/DDBJ whole genome shotgun (WGS) entry which is preliminary data.</text>
</comment>
<evidence type="ECO:0000313" key="5">
    <source>
        <dbReference type="EMBL" id="PWG04267.1"/>
    </source>
</evidence>
<dbReference type="EMBL" id="QFFG01000006">
    <property type="protein sequence ID" value="PWG04267.1"/>
    <property type="molecule type" value="Genomic_DNA"/>
</dbReference>
<protein>
    <recommendedName>
        <fullName evidence="4">Fucosyltransferase C-terminal domain-containing protein</fullName>
    </recommendedName>
</protein>
<feature type="domain" description="Fucosyltransferase C-terminal" evidence="4">
    <location>
        <begin position="131"/>
        <end position="237"/>
    </location>
</feature>
<evidence type="ECO:0000256" key="1">
    <source>
        <dbReference type="ARBA" id="ARBA00008919"/>
    </source>
</evidence>
<proteinExistence type="inferred from homology"/>
<evidence type="ECO:0000313" key="6">
    <source>
        <dbReference type="Proteomes" id="UP000245670"/>
    </source>
</evidence>
<dbReference type="InterPro" id="IPR038577">
    <property type="entry name" value="GT10-like_C_sf"/>
</dbReference>
<dbReference type="GO" id="GO:0046920">
    <property type="term" value="F:alpha-(1-&gt;3)-fucosyltransferase activity"/>
    <property type="evidence" value="ECO:0007669"/>
    <property type="project" value="TreeGrafter"/>
</dbReference>
<evidence type="ECO:0000256" key="3">
    <source>
        <dbReference type="ARBA" id="ARBA00022679"/>
    </source>
</evidence>
<dbReference type="Proteomes" id="UP000245670">
    <property type="component" value="Unassembled WGS sequence"/>
</dbReference>
<reference evidence="5 6" key="1">
    <citation type="submission" date="2018-05" db="EMBL/GenBank/DDBJ databases">
        <title>Polaribacter aquimarinus sp. nov., isolated from sediment in a sediment of sea.</title>
        <authorList>
            <person name="Lu D."/>
        </authorList>
    </citation>
    <scope>NUCLEOTIDE SEQUENCE [LARGE SCALE GENOMIC DNA]</scope>
    <source>
        <strain evidence="5 6">ZY113</strain>
    </source>
</reference>
<sequence>MEKIGFMKIVKLTFNYDFPIFRQTPNYSQIWGDYKFIISNDIEECDFWVIYTSYNLALKETVRCNKNNIIFISGEAKDTSPKYSQKFLNQFGAVITVQRELKHKNILFIQNALPWFINKSFDELNNKIEPKKTKLLSIISSDKTITEGHRKRLKFTKKIKSYFGDKIDVYGRGINDFEDKSTALSEYKYSIAIENTSCDDYVTEKFFDCLYSNTFVFYYGCPNLSSYVDDRTFVKIDIDNIDETIKVIEQSIFKNLYEDRKKILIEEKIKSLHRDQFFPFISNILNSFDANLKKEKFTLKNELELSKPSKYHVIQKKIKNLIKKCI</sequence>
<gene>
    <name evidence="5" type="ORF">DIS07_12705</name>
</gene>
<organism evidence="5 6">
    <name type="scientific">Polaribacter aquimarinus</name>
    <dbReference type="NCBI Taxonomy" id="2100726"/>
    <lineage>
        <taxon>Bacteria</taxon>
        <taxon>Pseudomonadati</taxon>
        <taxon>Bacteroidota</taxon>
        <taxon>Flavobacteriia</taxon>
        <taxon>Flavobacteriales</taxon>
        <taxon>Flavobacteriaceae</taxon>
    </lineage>
</organism>
<keyword evidence="2" id="KW-0328">Glycosyltransferase</keyword>
<keyword evidence="3" id="KW-0808">Transferase</keyword>
<dbReference type="AlphaFoldDB" id="A0A2U2J7G9"/>
<dbReference type="PANTHER" id="PTHR11929">
    <property type="entry name" value="ALPHA- 1,3 -FUCOSYLTRANSFERASE"/>
    <property type="match status" value="1"/>
</dbReference>
<evidence type="ECO:0000259" key="4">
    <source>
        <dbReference type="Pfam" id="PF00852"/>
    </source>
</evidence>
<name>A0A2U2J7G9_9FLAO</name>
<dbReference type="GO" id="GO:0016020">
    <property type="term" value="C:membrane"/>
    <property type="evidence" value="ECO:0007669"/>
    <property type="project" value="InterPro"/>
</dbReference>
<keyword evidence="6" id="KW-1185">Reference proteome</keyword>
<dbReference type="SUPFAM" id="SSF53756">
    <property type="entry name" value="UDP-Glycosyltransferase/glycogen phosphorylase"/>
    <property type="match status" value="1"/>
</dbReference>
<accession>A0A2U2J7G9</accession>
<dbReference type="PANTHER" id="PTHR11929:SF194">
    <property type="entry name" value="ALPHA-(1,3)-FUCOSYLTRANSFERASE 10"/>
    <property type="match status" value="1"/>
</dbReference>
<comment type="similarity">
    <text evidence="1">Belongs to the glycosyltransferase 10 family.</text>
</comment>
<dbReference type="OrthoDB" id="9791032at2"/>
<dbReference type="Pfam" id="PF00852">
    <property type="entry name" value="Glyco_transf_10"/>
    <property type="match status" value="1"/>
</dbReference>
<evidence type="ECO:0000256" key="2">
    <source>
        <dbReference type="ARBA" id="ARBA00022676"/>
    </source>
</evidence>
<dbReference type="InterPro" id="IPR001503">
    <property type="entry name" value="Glyco_trans_10"/>
</dbReference>
<dbReference type="Gene3D" id="3.40.50.11660">
    <property type="entry name" value="Glycosyl transferase family 10, C-terminal domain"/>
    <property type="match status" value="1"/>
</dbReference>